<evidence type="ECO:0000313" key="2">
    <source>
        <dbReference type="Proteomes" id="UP000694892"/>
    </source>
</evidence>
<proteinExistence type="predicted"/>
<dbReference type="Proteomes" id="UP000694892">
    <property type="component" value="Chromosome 9_10L"/>
</dbReference>
<dbReference type="EMBL" id="CM004482">
    <property type="protein sequence ID" value="OCT62335.1"/>
    <property type="molecule type" value="Genomic_DNA"/>
</dbReference>
<dbReference type="AlphaFoldDB" id="A0A974BWT5"/>
<name>A0A974BWT5_XENLA</name>
<reference evidence="2" key="1">
    <citation type="journal article" date="2016" name="Nature">
        <title>Genome evolution in the allotetraploid frog Xenopus laevis.</title>
        <authorList>
            <person name="Session A.M."/>
            <person name="Uno Y."/>
            <person name="Kwon T."/>
            <person name="Chapman J.A."/>
            <person name="Toyoda A."/>
            <person name="Takahashi S."/>
            <person name="Fukui A."/>
            <person name="Hikosaka A."/>
            <person name="Suzuki A."/>
            <person name="Kondo M."/>
            <person name="van Heeringen S.J."/>
            <person name="Quigley I."/>
            <person name="Heinz S."/>
            <person name="Ogino H."/>
            <person name="Ochi H."/>
            <person name="Hellsten U."/>
            <person name="Lyons J.B."/>
            <person name="Simakov O."/>
            <person name="Putnam N."/>
            <person name="Stites J."/>
            <person name="Kuroki Y."/>
            <person name="Tanaka T."/>
            <person name="Michiue T."/>
            <person name="Watanabe M."/>
            <person name="Bogdanovic O."/>
            <person name="Lister R."/>
            <person name="Georgiou G."/>
            <person name="Paranjpe S.S."/>
            <person name="van Kruijsbergen I."/>
            <person name="Shu S."/>
            <person name="Carlson J."/>
            <person name="Kinoshita T."/>
            <person name="Ohta Y."/>
            <person name="Mawaribuchi S."/>
            <person name="Jenkins J."/>
            <person name="Grimwood J."/>
            <person name="Schmutz J."/>
            <person name="Mitros T."/>
            <person name="Mozaffari S.V."/>
            <person name="Suzuki Y."/>
            <person name="Haramoto Y."/>
            <person name="Yamamoto T.S."/>
            <person name="Takagi C."/>
            <person name="Heald R."/>
            <person name="Miller K."/>
            <person name="Haudenschild C."/>
            <person name="Kitzman J."/>
            <person name="Nakayama T."/>
            <person name="Izutsu Y."/>
            <person name="Robert J."/>
            <person name="Fortriede J."/>
            <person name="Burns K."/>
            <person name="Lotay V."/>
            <person name="Karimi K."/>
            <person name="Yasuoka Y."/>
            <person name="Dichmann D.S."/>
            <person name="Flajnik M.F."/>
            <person name="Houston D.W."/>
            <person name="Shendure J."/>
            <person name="DuPasquier L."/>
            <person name="Vize P.D."/>
            <person name="Zorn A.M."/>
            <person name="Ito M."/>
            <person name="Marcotte E.M."/>
            <person name="Wallingford J.B."/>
            <person name="Ito Y."/>
            <person name="Asashima M."/>
            <person name="Ueno N."/>
            <person name="Matsuda Y."/>
            <person name="Veenstra G.J."/>
            <person name="Fujiyama A."/>
            <person name="Harland R.M."/>
            <person name="Taira M."/>
            <person name="Rokhsar D.S."/>
        </authorList>
    </citation>
    <scope>NUCLEOTIDE SEQUENCE [LARGE SCALE GENOMIC DNA]</scope>
    <source>
        <strain evidence="2">J</strain>
    </source>
</reference>
<protein>
    <submittedName>
        <fullName evidence="1">Uncharacterized protein</fullName>
    </submittedName>
</protein>
<sequence>MSRPAPNTRTSAKYPGLGFTSSVTTFGLRGALSLLGCHLDLARGTRRDVLAGKGARLLAESFGQKVMVQKDRQKD</sequence>
<feature type="non-terminal residue" evidence="1">
    <location>
        <position position="1"/>
    </location>
</feature>
<evidence type="ECO:0000313" key="1">
    <source>
        <dbReference type="EMBL" id="OCT62335.1"/>
    </source>
</evidence>
<gene>
    <name evidence="1" type="ORF">XELAEV_180434162mg</name>
</gene>
<organism evidence="1 2">
    <name type="scientific">Xenopus laevis</name>
    <name type="common">African clawed frog</name>
    <dbReference type="NCBI Taxonomy" id="8355"/>
    <lineage>
        <taxon>Eukaryota</taxon>
        <taxon>Metazoa</taxon>
        <taxon>Chordata</taxon>
        <taxon>Craniata</taxon>
        <taxon>Vertebrata</taxon>
        <taxon>Euteleostomi</taxon>
        <taxon>Amphibia</taxon>
        <taxon>Batrachia</taxon>
        <taxon>Anura</taxon>
        <taxon>Pipoidea</taxon>
        <taxon>Pipidae</taxon>
        <taxon>Xenopodinae</taxon>
        <taxon>Xenopus</taxon>
        <taxon>Xenopus</taxon>
    </lineage>
</organism>
<feature type="non-terminal residue" evidence="1">
    <location>
        <position position="75"/>
    </location>
</feature>
<accession>A0A974BWT5</accession>